<dbReference type="KEGG" id="hvg:123445289"/>
<dbReference type="SUPFAM" id="SSF101941">
    <property type="entry name" value="NAC domain"/>
    <property type="match status" value="1"/>
</dbReference>
<feature type="region of interest" description="Disordered" evidence="6">
    <location>
        <begin position="178"/>
        <end position="230"/>
    </location>
</feature>
<feature type="domain" description="NAC" evidence="7">
    <location>
        <begin position="24"/>
        <end position="174"/>
    </location>
</feature>
<dbReference type="InterPro" id="IPR036093">
    <property type="entry name" value="NAC_dom_sf"/>
</dbReference>
<dbReference type="PaxDb" id="4513-MLOC_43961.1"/>
<dbReference type="OrthoDB" id="676820at2759"/>
<evidence type="ECO:0000313" key="8">
    <source>
        <dbReference type="EMBL" id="BAJ95886.1"/>
    </source>
</evidence>
<dbReference type="Pfam" id="PF02365">
    <property type="entry name" value="NAM"/>
    <property type="match status" value="1"/>
</dbReference>
<keyword evidence="4" id="KW-0804">Transcription</keyword>
<dbReference type="STRING" id="112509.F2DLB5"/>
<organism evidence="8">
    <name type="scientific">Hordeum vulgare subsp. vulgare</name>
    <name type="common">Domesticated barley</name>
    <dbReference type="NCBI Taxonomy" id="112509"/>
    <lineage>
        <taxon>Eukaryota</taxon>
        <taxon>Viridiplantae</taxon>
        <taxon>Streptophyta</taxon>
        <taxon>Embryophyta</taxon>
        <taxon>Tracheophyta</taxon>
        <taxon>Spermatophyta</taxon>
        <taxon>Magnoliopsida</taxon>
        <taxon>Liliopsida</taxon>
        <taxon>Poales</taxon>
        <taxon>Poaceae</taxon>
        <taxon>BOP clade</taxon>
        <taxon>Pooideae</taxon>
        <taxon>Triticodae</taxon>
        <taxon>Triticeae</taxon>
        <taxon>Hordeinae</taxon>
        <taxon>Hordeum</taxon>
    </lineage>
</organism>
<dbReference type="GO" id="GO:0005634">
    <property type="term" value="C:nucleus"/>
    <property type="evidence" value="ECO:0007669"/>
    <property type="project" value="UniProtKB-SubCell"/>
</dbReference>
<accession>F2DLB5</accession>
<evidence type="ECO:0000256" key="1">
    <source>
        <dbReference type="ARBA" id="ARBA00004123"/>
    </source>
</evidence>
<dbReference type="Gramene" id="HORVU.MOREX.r3.3HG0311740.1">
    <property type="protein sequence ID" value="HORVU.MOREX.r3.3HG0311740.1"/>
    <property type="gene ID" value="HORVU.MOREX.r3.3HG0311740"/>
</dbReference>
<reference evidence="10" key="2">
    <citation type="journal article" date="2012" name="Nature">
        <title>A physical, genetic and functional sequence assembly of the barley genome.</title>
        <authorList>
            <consortium name="The International Barley Genome Sequencing Consortium"/>
            <person name="Mayer K.F."/>
            <person name="Waugh R."/>
            <person name="Brown J.W."/>
            <person name="Schulman A."/>
            <person name="Langridge P."/>
            <person name="Platzer M."/>
            <person name="Fincher G.B."/>
            <person name="Muehlbauer G.J."/>
            <person name="Sato K."/>
            <person name="Close T.J."/>
            <person name="Wise R.P."/>
            <person name="Stein N."/>
        </authorList>
    </citation>
    <scope>NUCLEOTIDE SEQUENCE [LARGE SCALE GENOMIC DNA]</scope>
    <source>
        <strain evidence="10">cv. Morex</strain>
    </source>
</reference>
<dbReference type="GO" id="GO:0006355">
    <property type="term" value="P:regulation of DNA-templated transcription"/>
    <property type="evidence" value="ECO:0007669"/>
    <property type="project" value="InterPro"/>
</dbReference>
<evidence type="ECO:0000256" key="4">
    <source>
        <dbReference type="ARBA" id="ARBA00023163"/>
    </source>
</evidence>
<evidence type="ECO:0000256" key="5">
    <source>
        <dbReference type="ARBA" id="ARBA00023242"/>
    </source>
</evidence>
<evidence type="ECO:0000256" key="3">
    <source>
        <dbReference type="ARBA" id="ARBA00023125"/>
    </source>
</evidence>
<keyword evidence="2" id="KW-0805">Transcription regulation</keyword>
<dbReference type="EMBL" id="AK364683">
    <property type="protein sequence ID" value="BAJ95886.1"/>
    <property type="molecule type" value="mRNA"/>
</dbReference>
<protein>
    <submittedName>
        <fullName evidence="8">Predicted protein</fullName>
    </submittedName>
</protein>
<evidence type="ECO:0000313" key="9">
    <source>
        <dbReference type="EnsemblPlants" id="HORVU.MOREX.r3.3HG0311740.1"/>
    </source>
</evidence>
<name>F2DLB5_HORVV</name>
<comment type="subcellular location">
    <subcellularLocation>
        <location evidence="1">Nucleus</location>
    </subcellularLocation>
</comment>
<dbReference type="ExpressionAtlas" id="F2DLB5">
    <property type="expression patterns" value="baseline and differential"/>
</dbReference>
<feature type="compositionally biased region" description="Basic residues" evidence="6">
    <location>
        <begin position="178"/>
        <end position="187"/>
    </location>
</feature>
<dbReference type="EnsemblPlants" id="HORVU.MOREX.r3.3HG0311740.1">
    <property type="protein sequence ID" value="HORVU.MOREX.r3.3HG0311740.1"/>
    <property type="gene ID" value="HORVU.MOREX.r3.3HG0311740"/>
</dbReference>
<dbReference type="OMA" id="APRCKRP"/>
<dbReference type="Gramene" id="HORVU.MOREX.r2.3HG0260390.1">
    <property type="protein sequence ID" value="HORVU.MOREX.r2.3HG0260390.1"/>
    <property type="gene ID" value="HORVU.MOREX.r2.3HG0260390"/>
</dbReference>
<dbReference type="PANTHER" id="PTHR31719:SF130">
    <property type="entry name" value="NAC DOMAIN-CONTAINING PROTEIN 18"/>
    <property type="match status" value="1"/>
</dbReference>
<reference evidence="9" key="3">
    <citation type="submission" date="2020-10" db="EMBL/GenBank/DDBJ databases">
        <authorList>
            <person name="Scholz U."/>
            <person name="Mascher M."/>
            <person name="Fiebig A."/>
        </authorList>
    </citation>
    <scope>NUCLEOTIDE SEQUENCE [LARGE SCALE GENOMIC DNA]</scope>
    <source>
        <strain evidence="9">cv. Morex</strain>
    </source>
</reference>
<evidence type="ECO:0000256" key="6">
    <source>
        <dbReference type="SAM" id="MobiDB-lite"/>
    </source>
</evidence>
<evidence type="ECO:0000313" key="10">
    <source>
        <dbReference type="Proteomes" id="UP000011116"/>
    </source>
</evidence>
<dbReference type="RefSeq" id="XP_044978186.1">
    <property type="nucleotide sequence ID" value="XM_045122251.1"/>
</dbReference>
<dbReference type="Gene3D" id="2.170.150.80">
    <property type="entry name" value="NAC domain"/>
    <property type="match status" value="1"/>
</dbReference>
<reference evidence="8" key="1">
    <citation type="journal article" date="2011" name="Plant Physiol.">
        <title>Comprehensive sequence analysis of 24,783 barley full-length cDNAs derived from 12 clone libraries.</title>
        <authorList>
            <person name="Matsumoto T."/>
            <person name="Tanaka T."/>
            <person name="Sakai H."/>
            <person name="Amano N."/>
            <person name="Kanamori H."/>
            <person name="Kurita K."/>
            <person name="Kikuta A."/>
            <person name="Kamiya K."/>
            <person name="Yamamoto M."/>
            <person name="Ikawa H."/>
            <person name="Fujii N."/>
            <person name="Hori K."/>
            <person name="Itoh T."/>
            <person name="Sato K."/>
        </authorList>
    </citation>
    <scope>NUCLEOTIDE SEQUENCE</scope>
    <source>
        <tissue evidence="8">Shoot and root</tissue>
    </source>
</reference>
<keyword evidence="5" id="KW-0539">Nucleus</keyword>
<feature type="compositionally biased region" description="Acidic residues" evidence="6">
    <location>
        <begin position="212"/>
        <end position="221"/>
    </location>
</feature>
<sequence>MELPAERRAEEAAGVGGCRVPGGLPIGFRFRPTDEELLLHYLRRKALSCPLPADIIPVADLARLHPWDLPGEADGERYFFHLPATGCWRRGGGAGRAGGSGVWRASGKERLVVAPRCGRPIGAKRTLVFCRRGGARTGWAMHEYRLLPAGLAAYATAKSLHDAKDWVVCRVFKKATPARHGTARGRRRGGDDLPAPPSPASSCVTESRSGGMEEEEDDDEAASNSPRRED</sequence>
<dbReference type="EMBL" id="AK372208">
    <property type="protein sequence ID" value="BAK03406.1"/>
    <property type="molecule type" value="mRNA"/>
</dbReference>
<keyword evidence="10" id="KW-1185">Reference proteome</keyword>
<dbReference type="AlphaFoldDB" id="F2DLB5"/>
<dbReference type="GeneID" id="123445289"/>
<evidence type="ECO:0000259" key="7">
    <source>
        <dbReference type="PROSITE" id="PS51005"/>
    </source>
</evidence>
<evidence type="ECO:0000256" key="2">
    <source>
        <dbReference type="ARBA" id="ARBA00023015"/>
    </source>
</evidence>
<gene>
    <name evidence="9" type="primary">LOC123445289</name>
</gene>
<proteinExistence type="evidence at transcript level"/>
<dbReference type="PANTHER" id="PTHR31719">
    <property type="entry name" value="NAC TRANSCRIPTION FACTOR 56"/>
    <property type="match status" value="1"/>
</dbReference>
<dbReference type="Proteomes" id="UP000011116">
    <property type="component" value="Chromosome 3H"/>
</dbReference>
<dbReference type="SMR" id="F2DLB5"/>
<dbReference type="PROSITE" id="PS51005">
    <property type="entry name" value="NAC"/>
    <property type="match status" value="1"/>
</dbReference>
<keyword evidence="3" id="KW-0238">DNA-binding</keyword>
<dbReference type="InterPro" id="IPR003441">
    <property type="entry name" value="NAC-dom"/>
</dbReference>
<dbReference type="GO" id="GO:0003677">
    <property type="term" value="F:DNA binding"/>
    <property type="evidence" value="ECO:0007669"/>
    <property type="project" value="UniProtKB-KW"/>
</dbReference>
<reference evidence="9" key="4">
    <citation type="submission" date="2022-01" db="UniProtKB">
        <authorList>
            <consortium name="EnsemblPlants"/>
        </authorList>
    </citation>
    <scope>IDENTIFICATION</scope>
    <source>
        <strain evidence="9">subsp. vulgare</strain>
    </source>
</reference>